<gene>
    <name evidence="4" type="ORF">CBF28_10365</name>
</gene>
<reference evidence="4 5" key="1">
    <citation type="submission" date="2017-05" db="EMBL/GenBank/DDBJ databases">
        <title>Vagococcus spp. assemblies.</title>
        <authorList>
            <person name="Gulvik C.A."/>
        </authorList>
    </citation>
    <scope>NUCLEOTIDE SEQUENCE [LARGE SCALE GENOMIC DNA]</scope>
    <source>
        <strain evidence="4 5">SS1714</strain>
    </source>
</reference>
<evidence type="ECO:0000313" key="5">
    <source>
        <dbReference type="Proteomes" id="UP000288028"/>
    </source>
</evidence>
<dbReference type="PANTHER" id="PTHR11496:SF83">
    <property type="entry name" value="HYDROXYACID-OXOACID TRANSHYDROGENASE, MITOCHONDRIAL"/>
    <property type="match status" value="1"/>
</dbReference>
<dbReference type="GeneID" id="95580148"/>
<comment type="caution">
    <text evidence="4">The sequence shown here is derived from an EMBL/GenBank/DDBJ whole genome shotgun (WGS) entry which is preliminary data.</text>
</comment>
<keyword evidence="1" id="KW-0560">Oxidoreductase</keyword>
<dbReference type="Gene3D" id="1.20.1090.10">
    <property type="entry name" value="Dehydroquinate synthase-like - alpha domain"/>
    <property type="match status" value="1"/>
</dbReference>
<dbReference type="CDD" id="cd08180">
    <property type="entry name" value="PDD"/>
    <property type="match status" value="1"/>
</dbReference>
<evidence type="ECO:0000259" key="3">
    <source>
        <dbReference type="Pfam" id="PF25137"/>
    </source>
</evidence>
<dbReference type="FunFam" id="3.40.50.1970:FF:000003">
    <property type="entry name" value="Alcohol dehydrogenase, iron-containing"/>
    <property type="match status" value="1"/>
</dbReference>
<dbReference type="GO" id="GO:0046872">
    <property type="term" value="F:metal ion binding"/>
    <property type="evidence" value="ECO:0007669"/>
    <property type="project" value="InterPro"/>
</dbReference>
<protein>
    <submittedName>
        <fullName evidence="4">Uncharacterized protein</fullName>
    </submittedName>
</protein>
<dbReference type="PROSITE" id="PS00060">
    <property type="entry name" value="ADH_IRON_2"/>
    <property type="match status" value="1"/>
</dbReference>
<dbReference type="EMBL" id="NGKB01000010">
    <property type="protein sequence ID" value="RSU12722.1"/>
    <property type="molecule type" value="Genomic_DNA"/>
</dbReference>
<dbReference type="InterPro" id="IPR039697">
    <property type="entry name" value="Alcohol_dehydrogenase_Fe"/>
</dbReference>
<dbReference type="SUPFAM" id="SSF56796">
    <property type="entry name" value="Dehydroquinate synthase-like"/>
    <property type="match status" value="1"/>
</dbReference>
<dbReference type="OrthoDB" id="9815791at2"/>
<evidence type="ECO:0000313" key="4">
    <source>
        <dbReference type="EMBL" id="RSU12722.1"/>
    </source>
</evidence>
<keyword evidence="5" id="KW-1185">Reference proteome</keyword>
<feature type="domain" description="Fe-containing alcohol dehydrogenase-like C-terminal" evidence="3">
    <location>
        <begin position="170"/>
        <end position="370"/>
    </location>
</feature>
<dbReference type="GO" id="GO:0004022">
    <property type="term" value="F:alcohol dehydrogenase (NAD+) activity"/>
    <property type="evidence" value="ECO:0007669"/>
    <property type="project" value="UniProtKB-ARBA"/>
</dbReference>
<name>A0A430AXC9_9ENTE</name>
<dbReference type="Pfam" id="PF00465">
    <property type="entry name" value="Fe-ADH"/>
    <property type="match status" value="1"/>
</dbReference>
<accession>A0A430AXC9</accession>
<dbReference type="AlphaFoldDB" id="A0A430AXC9"/>
<dbReference type="FunFam" id="1.20.1090.10:FF:000001">
    <property type="entry name" value="Aldehyde-alcohol dehydrogenase"/>
    <property type="match status" value="1"/>
</dbReference>
<evidence type="ECO:0000256" key="1">
    <source>
        <dbReference type="ARBA" id="ARBA00023002"/>
    </source>
</evidence>
<dbReference type="PANTHER" id="PTHR11496">
    <property type="entry name" value="ALCOHOL DEHYDROGENASE"/>
    <property type="match status" value="1"/>
</dbReference>
<dbReference type="InterPro" id="IPR056798">
    <property type="entry name" value="ADH_Fe_C"/>
</dbReference>
<organism evidence="4 5">
    <name type="scientific">Vagococcus carniphilus</name>
    <dbReference type="NCBI Taxonomy" id="218144"/>
    <lineage>
        <taxon>Bacteria</taxon>
        <taxon>Bacillati</taxon>
        <taxon>Bacillota</taxon>
        <taxon>Bacilli</taxon>
        <taxon>Lactobacillales</taxon>
        <taxon>Enterococcaceae</taxon>
        <taxon>Vagococcus</taxon>
    </lineage>
</organism>
<dbReference type="RefSeq" id="WP_126794972.1">
    <property type="nucleotide sequence ID" value="NZ_CP060720.1"/>
</dbReference>
<dbReference type="Gene3D" id="3.40.50.1970">
    <property type="match status" value="1"/>
</dbReference>
<dbReference type="InterPro" id="IPR018211">
    <property type="entry name" value="ADH_Fe_CS"/>
</dbReference>
<feature type="domain" description="Alcohol dehydrogenase iron-type/glycerol dehydrogenase GldA" evidence="2">
    <location>
        <begin position="10"/>
        <end position="157"/>
    </location>
</feature>
<dbReference type="InterPro" id="IPR001670">
    <property type="entry name" value="ADH_Fe/GldA"/>
</dbReference>
<dbReference type="Proteomes" id="UP000288028">
    <property type="component" value="Unassembled WGS sequence"/>
</dbReference>
<proteinExistence type="predicted"/>
<evidence type="ECO:0000259" key="2">
    <source>
        <dbReference type="Pfam" id="PF00465"/>
    </source>
</evidence>
<dbReference type="Pfam" id="PF25137">
    <property type="entry name" value="ADH_Fe_C"/>
    <property type="match status" value="1"/>
</dbReference>
<sequence>MKKWEMKPVIYSGDTCLNRLKKLKNEKICFVCDPYLVKTDEFKEIMNYIPINSTLSIFSDIIPDPPIETVAAGALKMLEHKPSVLIAIGGGSAIDTAKGMIFTHNQITEHRINRFIAIPTTSGTGSEVTSASVITDTREKIKYPIFHEELVPNEALLATKLVLSSPKTVTVYSGMDVLTHGLEALVATNRSLYTEALAEKAIELVFTNLELCFKDGKNMDARDNMHQASCLAGLAFDSAGLGVCHALAHQIGAKFKIPHGLANLMLLPHVIKINSCDQKTKELYSKLAIKLGVAQSCLSNDIAVNNLMQAIQALSRKLECPKTLSEMGIIMHHKNEEIEEIVANAKNDVTFQSNPVLLTSSQLKEMIEKII</sequence>